<keyword evidence="3" id="KW-1185">Reference proteome</keyword>
<proteinExistence type="predicted"/>
<evidence type="ECO:0000313" key="3">
    <source>
        <dbReference type="Proteomes" id="UP000437931"/>
    </source>
</evidence>
<organism evidence="1 4">
    <name type="scientific">Xanthomonas sontii</name>
    <dbReference type="NCBI Taxonomy" id="2650745"/>
    <lineage>
        <taxon>Bacteria</taxon>
        <taxon>Pseudomonadati</taxon>
        <taxon>Pseudomonadota</taxon>
        <taxon>Gammaproteobacteria</taxon>
        <taxon>Lysobacterales</taxon>
        <taxon>Lysobacteraceae</taxon>
        <taxon>Xanthomonas</taxon>
    </lineage>
</organism>
<sequence length="66" mass="6666">MDGANAAGAATAERLSLASTHTAMTRARHAAIVLRVPASCRADAALPCAACTFPSAIATRPLCSRV</sequence>
<accession>A0A6N7QEU2</accession>
<evidence type="ECO:0000313" key="2">
    <source>
        <dbReference type="EMBL" id="MRH76742.1"/>
    </source>
</evidence>
<comment type="caution">
    <text evidence="1">The sequence shown here is derived from an EMBL/GenBank/DDBJ whole genome shotgun (WGS) entry which is preliminary data.</text>
</comment>
<evidence type="ECO:0000313" key="1">
    <source>
        <dbReference type="EMBL" id="MRH02370.1"/>
    </source>
</evidence>
<gene>
    <name evidence="1" type="ORF">GIY21_18890</name>
    <name evidence="2" type="ORF">GIY22_19115</name>
</gene>
<protein>
    <submittedName>
        <fullName evidence="1">Uncharacterized protein</fullName>
    </submittedName>
</protein>
<dbReference type="EMBL" id="WJPM01000021">
    <property type="protein sequence ID" value="MRH76742.1"/>
    <property type="molecule type" value="Genomic_DNA"/>
</dbReference>
<reference evidence="3 4" key="1">
    <citation type="submission" date="2019-11" db="EMBL/GenBank/DDBJ databases">
        <title>First report of rice panicle blight caused by Xanthomonas sp. in Iran.</title>
        <authorList>
            <person name="Mirghasempour S.A."/>
            <person name="Huang S."/>
            <person name="Brady C.L."/>
            <person name="Studholme D.J."/>
        </authorList>
    </citation>
    <scope>NUCLEOTIDE SEQUENCE [LARGE SCALE GENOMIC DNA]</scope>
    <source>
        <strain evidence="1 4">ASD011</strain>
        <strain evidence="3">SAM114</strain>
    </source>
</reference>
<dbReference type="AlphaFoldDB" id="A0A6N7QEU2"/>
<dbReference type="Proteomes" id="UP000439314">
    <property type="component" value="Unassembled WGS sequence"/>
</dbReference>
<reference evidence="2" key="2">
    <citation type="journal article" date="2020" name="Plant Dis.">
        <title>A Grain Rot of Rice in Iran Caused by a Xanthomonas Strain Closely Related to X. sacchari.</title>
        <authorList>
            <person name="Mirghasempour S.A."/>
            <person name="Huang S."/>
            <person name="Studholme D.J."/>
            <person name="Brady C.L."/>
        </authorList>
    </citation>
    <scope>NUCLEOTIDE SEQUENCE</scope>
    <source>
        <strain evidence="2">SAM114</strain>
    </source>
</reference>
<dbReference type="EMBL" id="WJPN01000021">
    <property type="protein sequence ID" value="MRH02370.1"/>
    <property type="molecule type" value="Genomic_DNA"/>
</dbReference>
<evidence type="ECO:0000313" key="4">
    <source>
        <dbReference type="Proteomes" id="UP000439314"/>
    </source>
</evidence>
<name>A0A6N7QEU2_9XANT</name>
<dbReference type="Proteomes" id="UP000437931">
    <property type="component" value="Unassembled WGS sequence"/>
</dbReference>